<evidence type="ECO:0000256" key="1">
    <source>
        <dbReference type="SAM" id="Phobius"/>
    </source>
</evidence>
<dbReference type="Proteomes" id="UP000024837">
    <property type="component" value="Unassembled WGS sequence"/>
</dbReference>
<proteinExistence type="predicted"/>
<evidence type="ECO:0000313" key="2">
    <source>
        <dbReference type="EMBL" id="EWC47438.1"/>
    </source>
</evidence>
<accession>W7I5H7</accession>
<keyword evidence="3" id="KW-1185">Reference proteome</keyword>
<sequence length="360" mass="40181">MDPSAAVETGGSRKDLDNVGYTSFFWAPQMCVPSATLGLRRIGPRMVIFLLAAFGCAGVLLSVLAFQTTDMAGRLFQYRPGGTNHFSERPLILYAYHETPNARRNALFFIHHGLHATADFIFILNGPTNITSELPQDAPNIRFIQRNNTCYDLGAHGEVLSANDDELIKKYNKFILMNASIRGPFLPTWSRECWSDVYLARITDMVKLIGMTFNCVPVHGRRHLQSMLYATDRVGLRAIMPVLRNCPDGWLNAVKMESNVTQTLHAAGYEVGATMTSFASTPDYPTTCTHGDVLINKGYYGNDIHPYEMVFQKANRKKFGQGVLETLTNWTDAAGYSSWEVCGRDPRTITGWGGWGRWGS</sequence>
<keyword evidence="1" id="KW-0812">Transmembrane</keyword>
<reference evidence="2 3" key="1">
    <citation type="submission" date="2013-05" db="EMBL/GenBank/DDBJ databases">
        <title>Drechslerella stenobrocha genome reveals carnivorous origination and mechanical trapping mechanism of predatory fungi.</title>
        <authorList>
            <person name="Liu X."/>
            <person name="Zhang W."/>
            <person name="Liu K."/>
        </authorList>
    </citation>
    <scope>NUCLEOTIDE SEQUENCE [LARGE SCALE GENOMIC DNA]</scope>
    <source>
        <strain evidence="2 3">248</strain>
    </source>
</reference>
<dbReference type="EMBL" id="KI966410">
    <property type="protein sequence ID" value="EWC47438.1"/>
    <property type="molecule type" value="Genomic_DNA"/>
</dbReference>
<keyword evidence="1" id="KW-0472">Membrane</keyword>
<evidence type="ECO:0000313" key="3">
    <source>
        <dbReference type="Proteomes" id="UP000024837"/>
    </source>
</evidence>
<dbReference type="HOGENOM" id="CLU_045076_0_0_1"/>
<dbReference type="AlphaFoldDB" id="W7I5H7"/>
<name>W7I5H7_9PEZI</name>
<gene>
    <name evidence="2" type="ORF">DRE_00406</name>
</gene>
<protein>
    <submittedName>
        <fullName evidence="2">Uncharacterized protein</fullName>
    </submittedName>
</protein>
<keyword evidence="1" id="KW-1133">Transmembrane helix</keyword>
<dbReference type="OrthoDB" id="526941at2759"/>
<organism evidence="2 3">
    <name type="scientific">Drechslerella stenobrocha 248</name>
    <dbReference type="NCBI Taxonomy" id="1043628"/>
    <lineage>
        <taxon>Eukaryota</taxon>
        <taxon>Fungi</taxon>
        <taxon>Dikarya</taxon>
        <taxon>Ascomycota</taxon>
        <taxon>Pezizomycotina</taxon>
        <taxon>Orbiliomycetes</taxon>
        <taxon>Orbiliales</taxon>
        <taxon>Orbiliaceae</taxon>
        <taxon>Drechslerella</taxon>
    </lineage>
</organism>
<feature type="transmembrane region" description="Helical" evidence="1">
    <location>
        <begin position="47"/>
        <end position="66"/>
    </location>
</feature>